<keyword evidence="4" id="KW-1185">Reference proteome</keyword>
<dbReference type="STRING" id="1077947.SAMN05216227_104012"/>
<dbReference type="Pfam" id="PF13416">
    <property type="entry name" value="SBP_bac_8"/>
    <property type="match status" value="1"/>
</dbReference>
<feature type="signal peptide" evidence="2">
    <location>
        <begin position="1"/>
        <end position="24"/>
    </location>
</feature>
<dbReference type="AlphaFoldDB" id="A0A1H8LAH8"/>
<dbReference type="PANTHER" id="PTHR30222:SF17">
    <property type="entry name" value="SPERMIDINE_PUTRESCINE-BINDING PERIPLASMIC PROTEIN"/>
    <property type="match status" value="1"/>
</dbReference>
<evidence type="ECO:0000256" key="2">
    <source>
        <dbReference type="SAM" id="SignalP"/>
    </source>
</evidence>
<feature type="chain" id="PRO_5010303930" evidence="2">
    <location>
        <begin position="25"/>
        <end position="351"/>
    </location>
</feature>
<dbReference type="Proteomes" id="UP000183002">
    <property type="component" value="Unassembled WGS sequence"/>
</dbReference>
<name>A0A1H8LAH8_9RHOB</name>
<gene>
    <name evidence="3" type="ORF">SAMN05216227_104012</name>
</gene>
<evidence type="ECO:0000313" key="4">
    <source>
        <dbReference type="Proteomes" id="UP000183002"/>
    </source>
</evidence>
<dbReference type="RefSeq" id="WP_050520593.1">
    <property type="nucleotide sequence ID" value="NZ_FOCO01000040.1"/>
</dbReference>
<accession>A0A1H8LAH8</accession>
<organism evidence="3 4">
    <name type="scientific">Pseudorhodobacter antarcticus</name>
    <dbReference type="NCBI Taxonomy" id="1077947"/>
    <lineage>
        <taxon>Bacteria</taxon>
        <taxon>Pseudomonadati</taxon>
        <taxon>Pseudomonadota</taxon>
        <taxon>Alphaproteobacteria</taxon>
        <taxon>Rhodobacterales</taxon>
        <taxon>Paracoccaceae</taxon>
        <taxon>Pseudorhodobacter</taxon>
    </lineage>
</organism>
<evidence type="ECO:0000313" key="3">
    <source>
        <dbReference type="EMBL" id="SEO02091.1"/>
    </source>
</evidence>
<dbReference type="PANTHER" id="PTHR30222">
    <property type="entry name" value="SPERMIDINE/PUTRESCINE-BINDING PERIPLASMIC PROTEIN"/>
    <property type="match status" value="1"/>
</dbReference>
<protein>
    <submittedName>
        <fullName evidence="3">Spermidine/putrescine transport system substrate-binding protein</fullName>
    </submittedName>
</protein>
<dbReference type="EMBL" id="FOCO01000040">
    <property type="protein sequence ID" value="SEO02091.1"/>
    <property type="molecule type" value="Genomic_DNA"/>
</dbReference>
<reference evidence="3 4" key="1">
    <citation type="submission" date="2016-10" db="EMBL/GenBank/DDBJ databases">
        <authorList>
            <person name="de Groot N.N."/>
        </authorList>
    </citation>
    <scope>NUCLEOTIDE SEQUENCE [LARGE SCALE GENOMIC DNA]</scope>
    <source>
        <strain evidence="3 4">CGMCC 1.10836</strain>
    </source>
</reference>
<dbReference type="OrthoDB" id="9769319at2"/>
<dbReference type="SUPFAM" id="SSF53850">
    <property type="entry name" value="Periplasmic binding protein-like II"/>
    <property type="match status" value="1"/>
</dbReference>
<proteinExistence type="predicted"/>
<sequence>MNTKTKLMLGAVFALALPMTAAHAADPELIVFDWAGFEDESLIKAYVEKHGQMPTYALYGDDDEAFQKVSSGFKADVAHPCSQMVSKYRDAGLIEPWDVSRIPNFGEIAPRFLDSPIFKDDTGVWYIPTDFAYTAIAWNTTDVPEADVASLDVFLNPKYTGRISLPDNTDDIWSLALLATGVTDWTNLTEEQFQAGAAWLRAAHPNVVAYWSDPSELSQLMAGGQVQVSWSWNDGVALMRAEGFPVGFQRQAKEGAATWFCGYVNFKDSPGSEDKAYDFINAWLDHGSARGLLDGFGYAHTNTVALATIPDADLVAADVSPIDTTLLSQTPIDPAMRDRMLKEFENIKAGF</sequence>
<dbReference type="InterPro" id="IPR006059">
    <property type="entry name" value="SBP"/>
</dbReference>
<keyword evidence="1 2" id="KW-0732">Signal</keyword>
<evidence type="ECO:0000256" key="1">
    <source>
        <dbReference type="ARBA" id="ARBA00022729"/>
    </source>
</evidence>
<dbReference type="Gene3D" id="3.40.190.10">
    <property type="entry name" value="Periplasmic binding protein-like II"/>
    <property type="match status" value="2"/>
</dbReference>